<evidence type="ECO:0000259" key="12">
    <source>
        <dbReference type="Pfam" id="PF01545"/>
    </source>
</evidence>
<feature type="transmembrane region" description="Helical" evidence="11">
    <location>
        <begin position="12"/>
        <end position="34"/>
    </location>
</feature>
<evidence type="ECO:0000256" key="3">
    <source>
        <dbReference type="ARBA" id="ARBA00008731"/>
    </source>
</evidence>
<feature type="transmembrane region" description="Helical" evidence="11">
    <location>
        <begin position="113"/>
        <end position="130"/>
    </location>
</feature>
<evidence type="ECO:0000256" key="8">
    <source>
        <dbReference type="ARBA" id="ARBA00023018"/>
    </source>
</evidence>
<keyword evidence="6" id="KW-0862">Zinc</keyword>
<organism evidence="13">
    <name type="scientific">marine metagenome</name>
    <dbReference type="NCBI Taxonomy" id="408172"/>
    <lineage>
        <taxon>unclassified sequences</taxon>
        <taxon>metagenomes</taxon>
        <taxon>ecological metagenomes</taxon>
    </lineage>
</organism>
<dbReference type="GO" id="GO:0031901">
    <property type="term" value="C:early endosome membrane"/>
    <property type="evidence" value="ECO:0007669"/>
    <property type="project" value="UniProtKB-SubCell"/>
</dbReference>
<keyword evidence="10" id="KW-0968">Cytoplasmic vesicle</keyword>
<dbReference type="PANTHER" id="PTHR31937">
    <property type="entry name" value="TRANSMEMBRANE PROTEIN 163"/>
    <property type="match status" value="1"/>
</dbReference>
<evidence type="ECO:0000313" key="13">
    <source>
        <dbReference type="EMBL" id="SVE06604.1"/>
    </source>
</evidence>
<dbReference type="InterPro" id="IPR058533">
    <property type="entry name" value="Cation_efflux_TM"/>
</dbReference>
<evidence type="ECO:0000256" key="9">
    <source>
        <dbReference type="ARBA" id="ARBA00023136"/>
    </source>
</evidence>
<keyword evidence="7 11" id="KW-1133">Transmembrane helix</keyword>
<feature type="transmembrane region" description="Helical" evidence="11">
    <location>
        <begin position="40"/>
        <end position="62"/>
    </location>
</feature>
<accession>A0A383AG17</accession>
<dbReference type="Pfam" id="PF01545">
    <property type="entry name" value="Cation_efflux"/>
    <property type="match status" value="1"/>
</dbReference>
<evidence type="ECO:0000256" key="2">
    <source>
        <dbReference type="ARBA" id="ARBA00004644"/>
    </source>
</evidence>
<evidence type="ECO:0000256" key="10">
    <source>
        <dbReference type="ARBA" id="ARBA00023329"/>
    </source>
</evidence>
<proteinExistence type="inferred from homology"/>
<feature type="domain" description="Cation efflux protein transmembrane" evidence="12">
    <location>
        <begin position="15"/>
        <end position="193"/>
    </location>
</feature>
<keyword evidence="8" id="KW-0770">Synapse</keyword>
<evidence type="ECO:0000256" key="6">
    <source>
        <dbReference type="ARBA" id="ARBA00022833"/>
    </source>
</evidence>
<evidence type="ECO:0000256" key="11">
    <source>
        <dbReference type="SAM" id="Phobius"/>
    </source>
</evidence>
<evidence type="ECO:0000256" key="4">
    <source>
        <dbReference type="ARBA" id="ARBA00022692"/>
    </source>
</evidence>
<dbReference type="PANTHER" id="PTHR31937:SF2">
    <property type="entry name" value="TRANSMEMBRANE PROTEIN 163"/>
    <property type="match status" value="1"/>
</dbReference>
<comment type="similarity">
    <text evidence="3">Belongs to the TMEM163 family.</text>
</comment>
<keyword evidence="5" id="KW-0967">Endosome</keyword>
<reference evidence="13" key="1">
    <citation type="submission" date="2018-05" db="EMBL/GenBank/DDBJ databases">
        <authorList>
            <person name="Lanie J.A."/>
            <person name="Ng W.-L."/>
            <person name="Kazmierczak K.M."/>
            <person name="Andrzejewski T.M."/>
            <person name="Davidsen T.M."/>
            <person name="Wayne K.J."/>
            <person name="Tettelin H."/>
            <person name="Glass J.I."/>
            <person name="Rusch D."/>
            <person name="Podicherti R."/>
            <person name="Tsui H.-C.T."/>
            <person name="Winkler M.E."/>
        </authorList>
    </citation>
    <scope>NUCLEOTIDE SEQUENCE</scope>
</reference>
<sequence>MNSKEDYLKFAIFLAVITVVYNIFEGLVAIYFGLEDETLALFGFGLDSFVEVISGVGIWHMVLRIKRNENEHRDNFEKTALKITGSVFYLLAVGLFITSIYNLITSSRPDTTLWGVVIASLSILVMWWLIHNKKKVGTMLNSDAIIADANCTRVCMQLSFVLLVSSLGYEAFEIGSIDAVGSLIISGISFREGKEAFEKANNRSDCC</sequence>
<dbReference type="GO" id="GO:0030672">
    <property type="term" value="C:synaptic vesicle membrane"/>
    <property type="evidence" value="ECO:0007669"/>
    <property type="project" value="UniProtKB-SubCell"/>
</dbReference>
<dbReference type="EMBL" id="UINC01191792">
    <property type="protein sequence ID" value="SVE06604.1"/>
    <property type="molecule type" value="Genomic_DNA"/>
</dbReference>
<dbReference type="InterPro" id="IPR026765">
    <property type="entry name" value="Tmem163"/>
</dbReference>
<evidence type="ECO:0000256" key="5">
    <source>
        <dbReference type="ARBA" id="ARBA00022753"/>
    </source>
</evidence>
<dbReference type="SUPFAM" id="SSF161111">
    <property type="entry name" value="Cation efflux protein transmembrane domain-like"/>
    <property type="match status" value="1"/>
</dbReference>
<dbReference type="GO" id="GO:0008324">
    <property type="term" value="F:monoatomic cation transmembrane transporter activity"/>
    <property type="evidence" value="ECO:0007669"/>
    <property type="project" value="InterPro"/>
</dbReference>
<protein>
    <recommendedName>
        <fullName evidence="12">Cation efflux protein transmembrane domain-containing protein</fullName>
    </recommendedName>
</protein>
<gene>
    <name evidence="13" type="ORF">METZ01_LOCUS459458</name>
</gene>
<comment type="subcellular location">
    <subcellularLocation>
        <location evidence="2">Cytoplasmic vesicle</location>
        <location evidence="2">Secretory vesicle</location>
        <location evidence="2">Synaptic vesicle membrane</location>
        <topology evidence="2">Multi-pass membrane protein</topology>
    </subcellularLocation>
    <subcellularLocation>
        <location evidence="1">Early endosome membrane</location>
    </subcellularLocation>
</comment>
<evidence type="ECO:0000256" key="1">
    <source>
        <dbReference type="ARBA" id="ARBA00004146"/>
    </source>
</evidence>
<name>A0A383AG17_9ZZZZ</name>
<dbReference type="InterPro" id="IPR027469">
    <property type="entry name" value="Cation_efflux_TMD_sf"/>
</dbReference>
<keyword evidence="9 11" id="KW-0472">Membrane</keyword>
<dbReference type="Gene3D" id="1.20.1510.10">
    <property type="entry name" value="Cation efflux protein transmembrane domain"/>
    <property type="match status" value="1"/>
</dbReference>
<keyword evidence="4 11" id="KW-0812">Transmembrane</keyword>
<feature type="transmembrane region" description="Helical" evidence="11">
    <location>
        <begin position="83"/>
        <end position="101"/>
    </location>
</feature>
<evidence type="ECO:0000256" key="7">
    <source>
        <dbReference type="ARBA" id="ARBA00022989"/>
    </source>
</evidence>
<dbReference type="AlphaFoldDB" id="A0A383AG17"/>